<dbReference type="CDD" id="cd13225">
    <property type="entry name" value="PH-like_bacteria"/>
    <property type="match status" value="1"/>
</dbReference>
<reference evidence="3" key="1">
    <citation type="submission" date="2020-06" db="EMBL/GenBank/DDBJ databases">
        <title>Draft genomic sequence of Geomonas sp. Red330.</title>
        <authorList>
            <person name="Itoh H."/>
            <person name="Zhenxing X."/>
            <person name="Ushijima N."/>
            <person name="Masuda Y."/>
            <person name="Shiratori Y."/>
            <person name="Senoo K."/>
        </authorList>
    </citation>
    <scope>NUCLEOTIDE SEQUENCE [LARGE SCALE GENOMIC DNA]</scope>
    <source>
        <strain evidence="3">Red330</strain>
    </source>
</reference>
<evidence type="ECO:0000313" key="3">
    <source>
        <dbReference type="Proteomes" id="UP000556026"/>
    </source>
</evidence>
<dbReference type="EMBL" id="BLXX01000001">
    <property type="protein sequence ID" value="GFO58205.1"/>
    <property type="molecule type" value="Genomic_DNA"/>
</dbReference>
<proteinExistence type="predicted"/>
<dbReference type="PANTHER" id="PTHR35796">
    <property type="entry name" value="HYPOTHETICAL CYTOSOLIC PROTEIN"/>
    <property type="match status" value="1"/>
</dbReference>
<dbReference type="InterPro" id="IPR012544">
    <property type="entry name" value="PHb"/>
</dbReference>
<dbReference type="Gene3D" id="2.30.29.50">
    <property type="entry name" value="Bacterial Pleckstrin homology domain"/>
    <property type="match status" value="1"/>
</dbReference>
<dbReference type="AlphaFoldDB" id="A0A6V8MDZ5"/>
<dbReference type="Proteomes" id="UP000556026">
    <property type="component" value="Unassembled WGS sequence"/>
</dbReference>
<keyword evidence="3" id="KW-1185">Reference proteome</keyword>
<accession>A0A6V8MDZ5</accession>
<protein>
    <recommendedName>
        <fullName evidence="1">Bacterial Pleckstrin homology domain-containing protein</fullName>
    </recommendedName>
</protein>
<dbReference type="SUPFAM" id="SSF50729">
    <property type="entry name" value="PH domain-like"/>
    <property type="match status" value="1"/>
</dbReference>
<dbReference type="InterPro" id="IPR037063">
    <property type="entry name" value="PHb_sf"/>
</dbReference>
<evidence type="ECO:0000313" key="2">
    <source>
        <dbReference type="EMBL" id="GFO58205.1"/>
    </source>
</evidence>
<feature type="domain" description="Bacterial Pleckstrin homology" evidence="1">
    <location>
        <begin position="3"/>
        <end position="121"/>
    </location>
</feature>
<dbReference type="RefSeq" id="WP_183353058.1">
    <property type="nucleotide sequence ID" value="NZ_BLXX01000001.1"/>
</dbReference>
<dbReference type="PANTHER" id="PTHR35796:SF3">
    <property type="entry name" value="BHLH DOMAIN-CONTAINING PROTEIN"/>
    <property type="match status" value="1"/>
</dbReference>
<dbReference type="Pfam" id="PF08000">
    <property type="entry name" value="bPH_1"/>
    <property type="match status" value="1"/>
</dbReference>
<comment type="caution">
    <text evidence="2">The sequence shown here is derived from an EMBL/GenBank/DDBJ whole genome shotgun (WGS) entry which is preliminary data.</text>
</comment>
<evidence type="ECO:0000259" key="1">
    <source>
        <dbReference type="Pfam" id="PF08000"/>
    </source>
</evidence>
<name>A0A6V8MDZ5_9BACT</name>
<gene>
    <name evidence="2" type="ORF">GMST_05300</name>
</gene>
<organism evidence="2 3">
    <name type="scientific">Geomonas silvestris</name>
    <dbReference type="NCBI Taxonomy" id="2740184"/>
    <lineage>
        <taxon>Bacteria</taxon>
        <taxon>Pseudomonadati</taxon>
        <taxon>Thermodesulfobacteriota</taxon>
        <taxon>Desulfuromonadia</taxon>
        <taxon>Geobacterales</taxon>
        <taxon>Geobacteraceae</taxon>
        <taxon>Geomonas</taxon>
    </lineage>
</organism>
<sequence>MGIFSGVDKNTGSAETKKFHNTYGPLLADGEIIEVGFVVFRDTFLFTNKRLILVDVQGISGRQLEYLSIPYSKITKFGVRTGGAFEPEAELRIWIGSDSIPIEKKFTKEVNVYEVQKVLASRVLK</sequence>